<accession>A0AAW0YZJ7</accession>
<dbReference type="Proteomes" id="UP001388673">
    <property type="component" value="Unassembled WGS sequence"/>
</dbReference>
<protein>
    <submittedName>
        <fullName evidence="3">Uncharacterized protein</fullName>
    </submittedName>
</protein>
<dbReference type="Pfam" id="PF08939">
    <property type="entry name" value="Bles03"/>
    <property type="match status" value="1"/>
</dbReference>
<keyword evidence="4" id="KW-1185">Reference proteome</keyword>
<dbReference type="AlphaFoldDB" id="A0AAW0YZJ7"/>
<evidence type="ECO:0000256" key="1">
    <source>
        <dbReference type="ARBA" id="ARBA00010568"/>
    </source>
</evidence>
<evidence type="ECO:0000256" key="2">
    <source>
        <dbReference type="SAM" id="MobiDB-lite"/>
    </source>
</evidence>
<comment type="similarity">
    <text evidence="1">Belongs to the UPF0696 family.</text>
</comment>
<dbReference type="RefSeq" id="XP_066803003.1">
    <property type="nucleotide sequence ID" value="XM_066946611.1"/>
</dbReference>
<dbReference type="PANTHER" id="PTHR31977">
    <property type="entry name" value="UPF0696 PROTEIN C11ORF68"/>
    <property type="match status" value="1"/>
</dbReference>
<reference evidence="3 4" key="1">
    <citation type="journal article" date="2024" name="bioRxiv">
        <title>Comparative genomics of Cryptococcus and Kwoniella reveals pathogenesis evolution and contrasting karyotype dynamics via intercentromeric recombination or chromosome fusion.</title>
        <authorList>
            <person name="Coelho M.A."/>
            <person name="David-Palma M."/>
            <person name="Shea T."/>
            <person name="Bowers K."/>
            <person name="McGinley-Smith S."/>
            <person name="Mohammad A.W."/>
            <person name="Gnirke A."/>
            <person name="Yurkov A.M."/>
            <person name="Nowrousian M."/>
            <person name="Sun S."/>
            <person name="Cuomo C.A."/>
            <person name="Heitman J."/>
        </authorList>
    </citation>
    <scope>NUCLEOTIDE SEQUENCE [LARGE SCALE GENOMIC DNA]</scope>
    <source>
        <strain evidence="3 4">CBS 13917</strain>
    </source>
</reference>
<dbReference type="InterPro" id="IPR015034">
    <property type="entry name" value="Bles03"/>
</dbReference>
<evidence type="ECO:0000313" key="4">
    <source>
        <dbReference type="Proteomes" id="UP001388673"/>
    </source>
</evidence>
<name>A0AAW0YZJ7_9TREE</name>
<dbReference type="PANTHER" id="PTHR31977:SF1">
    <property type="entry name" value="UPF0696 PROTEIN C11ORF68"/>
    <property type="match status" value="1"/>
</dbReference>
<dbReference type="GeneID" id="92180762"/>
<proteinExistence type="inferred from homology"/>
<feature type="compositionally biased region" description="Basic and acidic residues" evidence="2">
    <location>
        <begin position="299"/>
        <end position="326"/>
    </location>
</feature>
<evidence type="ECO:0000313" key="3">
    <source>
        <dbReference type="EMBL" id="KAK8854765.1"/>
    </source>
</evidence>
<dbReference type="EMBL" id="JBCAWK010000006">
    <property type="protein sequence ID" value="KAK8854765.1"/>
    <property type="molecule type" value="Genomic_DNA"/>
</dbReference>
<dbReference type="Gene3D" id="3.30.760.10">
    <property type="entry name" value="RNA Cap, Translation Initiation Factor Eif4e"/>
    <property type="match status" value="1"/>
</dbReference>
<gene>
    <name evidence="3" type="ORF">IAR55_003504</name>
</gene>
<dbReference type="KEGG" id="kne:92180762"/>
<organism evidence="3 4">
    <name type="scientific">Kwoniella newhampshirensis</name>
    <dbReference type="NCBI Taxonomy" id="1651941"/>
    <lineage>
        <taxon>Eukaryota</taxon>
        <taxon>Fungi</taxon>
        <taxon>Dikarya</taxon>
        <taxon>Basidiomycota</taxon>
        <taxon>Agaricomycotina</taxon>
        <taxon>Tremellomycetes</taxon>
        <taxon>Tremellales</taxon>
        <taxon>Cryptococcaceae</taxon>
        <taxon>Kwoniella</taxon>
    </lineage>
</organism>
<dbReference type="SUPFAM" id="SSF55418">
    <property type="entry name" value="eIF4e-like"/>
    <property type="match status" value="1"/>
</dbReference>
<comment type="caution">
    <text evidence="3">The sequence shown here is derived from an EMBL/GenBank/DDBJ whole genome shotgun (WGS) entry which is preliminary data.</text>
</comment>
<feature type="region of interest" description="Disordered" evidence="2">
    <location>
        <begin position="272"/>
        <end position="329"/>
    </location>
</feature>
<sequence length="353" mass="39155">MSGKDDHNSNYVWTPKSEVQIADFVKQFRPSLITDDLAPWIWVSNKDDLENLESNSEAAALGEAMKLLEGLEKRLKDIEEDDTIPTRAKKGVKSKKALRDEAHEEIRAGLKAISIEYKWTYGKWLLFPSHEFVDGTWSTLAQSVAKGPLKAAGVESAKVAPTPSSADEGEARPHLICLYLPDIYDIDTVRKVLEVLLTSHGLEPSSVKSDLYTVAGIDSNHPTKLRSTIWRPAEVIPGGVEAIKALKAQYKPTRKVFSKDGRPAEPVIIEDTSEDEKVSKAVKRKEKPDFPPPSSKVVNHGDGEGKEKKDAEEKVPQRPSAKEGRVPVKRFKSAAMKFRENDIFAGSDDDISD</sequence>
<dbReference type="InterPro" id="IPR023398">
    <property type="entry name" value="TIF_eIF4e-like"/>
</dbReference>